<dbReference type="InterPro" id="IPR001138">
    <property type="entry name" value="Zn2Cys6_DnaBD"/>
</dbReference>
<feature type="compositionally biased region" description="Low complexity" evidence="3">
    <location>
        <begin position="1047"/>
        <end position="1062"/>
    </location>
</feature>
<dbReference type="OrthoDB" id="435881at2759"/>
<evidence type="ECO:0000313" key="5">
    <source>
        <dbReference type="EMBL" id="EER33726.1"/>
    </source>
</evidence>
<feature type="compositionally biased region" description="Basic and acidic residues" evidence="3">
    <location>
        <begin position="290"/>
        <end position="319"/>
    </location>
</feature>
<dbReference type="VEuPathDB" id="FungiDB:CTRG_02544"/>
<keyword evidence="6" id="KW-1185">Reference proteome</keyword>
<keyword evidence="2" id="KW-0539">Nucleus</keyword>
<dbReference type="SMART" id="SM00066">
    <property type="entry name" value="GAL4"/>
    <property type="match status" value="1"/>
</dbReference>
<feature type="compositionally biased region" description="Polar residues" evidence="3">
    <location>
        <begin position="73"/>
        <end position="103"/>
    </location>
</feature>
<feature type="compositionally biased region" description="Basic and acidic residues" evidence="3">
    <location>
        <begin position="48"/>
        <end position="63"/>
    </location>
</feature>
<dbReference type="CDD" id="cd12148">
    <property type="entry name" value="fungal_TF_MHR"/>
    <property type="match status" value="1"/>
</dbReference>
<dbReference type="HOGENOM" id="CLU_262130_0_0_1"/>
<dbReference type="PROSITE" id="PS00463">
    <property type="entry name" value="ZN2_CY6_FUNGAL_1"/>
    <property type="match status" value="1"/>
</dbReference>
<feature type="compositionally biased region" description="Low complexity" evidence="3">
    <location>
        <begin position="790"/>
        <end position="808"/>
    </location>
</feature>
<dbReference type="AlphaFoldDB" id="C5M822"/>
<dbReference type="GO" id="GO:0000981">
    <property type="term" value="F:DNA-binding transcription factor activity, RNA polymerase II-specific"/>
    <property type="evidence" value="ECO:0007669"/>
    <property type="project" value="InterPro"/>
</dbReference>
<accession>C5M822</accession>
<feature type="region of interest" description="Disordered" evidence="3">
    <location>
        <begin position="1042"/>
        <end position="1130"/>
    </location>
</feature>
<dbReference type="Gene3D" id="4.10.240.10">
    <property type="entry name" value="Zn(2)-C6 fungal-type DNA-binding domain"/>
    <property type="match status" value="1"/>
</dbReference>
<dbReference type="EMBL" id="GG692397">
    <property type="protein sequence ID" value="EER33726.1"/>
    <property type="molecule type" value="Genomic_DNA"/>
</dbReference>
<feature type="compositionally biased region" description="Basic residues" evidence="3">
    <location>
        <begin position="151"/>
        <end position="161"/>
    </location>
</feature>
<dbReference type="CDD" id="cd00067">
    <property type="entry name" value="GAL4"/>
    <property type="match status" value="1"/>
</dbReference>
<evidence type="ECO:0000256" key="1">
    <source>
        <dbReference type="ARBA" id="ARBA00004123"/>
    </source>
</evidence>
<feature type="region of interest" description="Disordered" evidence="3">
    <location>
        <begin position="48"/>
        <end position="223"/>
    </location>
</feature>
<dbReference type="STRING" id="294747.C5M822"/>
<feature type="domain" description="Zn(2)-C6 fungal-type" evidence="4">
    <location>
        <begin position="9"/>
        <end position="38"/>
    </location>
</feature>
<dbReference type="SUPFAM" id="SSF57701">
    <property type="entry name" value="Zn2/Cys6 DNA-binding domain"/>
    <property type="match status" value="1"/>
</dbReference>
<gene>
    <name evidence="5" type="ORF">CTRG_02544</name>
</gene>
<feature type="compositionally biased region" description="Low complexity" evidence="3">
    <location>
        <begin position="383"/>
        <end position="394"/>
    </location>
</feature>
<feature type="compositionally biased region" description="Low complexity" evidence="3">
    <location>
        <begin position="104"/>
        <end position="113"/>
    </location>
</feature>
<dbReference type="GeneID" id="8299140"/>
<feature type="region of interest" description="Disordered" evidence="3">
    <location>
        <begin position="789"/>
        <end position="808"/>
    </location>
</feature>
<dbReference type="KEGG" id="ctp:CTRG_02544"/>
<dbReference type="eggNOG" id="ENOG502SE2D">
    <property type="taxonomic scope" value="Eukaryota"/>
</dbReference>
<organism evidence="5 6">
    <name type="scientific">Candida tropicalis (strain ATCC MYA-3404 / T1)</name>
    <name type="common">Yeast</name>
    <dbReference type="NCBI Taxonomy" id="294747"/>
    <lineage>
        <taxon>Eukaryota</taxon>
        <taxon>Fungi</taxon>
        <taxon>Dikarya</taxon>
        <taxon>Ascomycota</taxon>
        <taxon>Saccharomycotina</taxon>
        <taxon>Pichiomycetes</taxon>
        <taxon>Debaryomycetaceae</taxon>
        <taxon>Candida/Lodderomyces clade</taxon>
        <taxon>Candida</taxon>
    </lineage>
</organism>
<dbReference type="RefSeq" id="XP_002548247.1">
    <property type="nucleotide sequence ID" value="XM_002548201.1"/>
</dbReference>
<dbReference type="InterPro" id="IPR036864">
    <property type="entry name" value="Zn2-C6_fun-type_DNA-bd_sf"/>
</dbReference>
<feature type="compositionally biased region" description="Low complexity" evidence="3">
    <location>
        <begin position="124"/>
        <end position="136"/>
    </location>
</feature>
<dbReference type="PROSITE" id="PS50048">
    <property type="entry name" value="ZN2_CY6_FUNGAL_2"/>
    <property type="match status" value="1"/>
</dbReference>
<feature type="compositionally biased region" description="Low complexity" evidence="3">
    <location>
        <begin position="179"/>
        <end position="213"/>
    </location>
</feature>
<dbReference type="InterPro" id="IPR050613">
    <property type="entry name" value="Sec_Metabolite_Reg"/>
</dbReference>
<feature type="compositionally biased region" description="Low complexity" evidence="3">
    <location>
        <begin position="900"/>
        <end position="909"/>
    </location>
</feature>
<dbReference type="GO" id="GO:0008270">
    <property type="term" value="F:zinc ion binding"/>
    <property type="evidence" value="ECO:0007669"/>
    <property type="project" value="InterPro"/>
</dbReference>
<dbReference type="PANTHER" id="PTHR31001:SF88">
    <property type="entry name" value="TRANSCRIPTION FACTOR PDR3"/>
    <property type="match status" value="1"/>
</dbReference>
<feature type="region of interest" description="Disordered" evidence="3">
    <location>
        <begin position="900"/>
        <end position="928"/>
    </location>
</feature>
<feature type="region of interest" description="Disordered" evidence="3">
    <location>
        <begin position="264"/>
        <end position="342"/>
    </location>
</feature>
<dbReference type="Pfam" id="PF00172">
    <property type="entry name" value="Zn_clus"/>
    <property type="match status" value="1"/>
</dbReference>
<evidence type="ECO:0000256" key="3">
    <source>
        <dbReference type="SAM" id="MobiDB-lite"/>
    </source>
</evidence>
<feature type="compositionally biased region" description="Polar residues" evidence="3">
    <location>
        <begin position="322"/>
        <end position="335"/>
    </location>
</feature>
<evidence type="ECO:0000259" key="4">
    <source>
        <dbReference type="PROSITE" id="PS50048"/>
    </source>
</evidence>
<proteinExistence type="predicted"/>
<protein>
    <recommendedName>
        <fullName evidence="4">Zn(2)-C6 fungal-type domain-containing protein</fullName>
    </recommendedName>
</protein>
<feature type="compositionally biased region" description="Low complexity" evidence="3">
    <location>
        <begin position="356"/>
        <end position="369"/>
    </location>
</feature>
<dbReference type="GO" id="GO:0005634">
    <property type="term" value="C:nucleus"/>
    <property type="evidence" value="ECO:0007669"/>
    <property type="project" value="UniProtKB-SubCell"/>
</dbReference>
<evidence type="ECO:0000313" key="6">
    <source>
        <dbReference type="Proteomes" id="UP000002037"/>
    </source>
</evidence>
<sequence length="1193" mass="137684">MSTDLSPISCVSCRRRKIKCNKKKPCDQCTKRQLICEFPPTFRNIKISEDEFKSQPQDSKKLVPDGPIRLPEDSTTAPTSVTNSVLSSGRNKSSSEGTESRPLSSENNSISDSHSPEKVHMALSSGIDSRSDSSSSTANPLRLFSFDNHNSHHNHQPHSQHHQQQQQEQHQHHHHSHNLHQPQAQPQAPSLQQQQSPPHLQDQSQQQSQQQSQEPHHQHGRPKYDTIQYLELQEKYEMMRAANSQLLNDNRNLTQRVKELLQNSNVLSSERGGNISPDLVDSSTSTSLGSKRENDSISDDFPNKRERVGVFGHTKESFPKDSASNNLGIYSTNKRPSQDDIHEDDEYRNNEEIIKEISSTSAGSTTSSEEVSHRVPSESQFLSSDSRISPPSSRRPLKGTRGILHSDHNRRNPHPQMTSNRIVNDWERDIVSLQDQELLRSNILVENSFKKKKLPILPSYLLKYDDPNLSSDSDTYADVFKLNFKVIMRLVQEFFEKSPYYRTFIPCVHVLEFLKKYESITDRDWNNDDDLLLVYMILCLSIQRLSPKDYVDLNLLPDASVNTCTKYRKYLTRHVIYKNFEKLRENLVHESLQTIRAYILCVEWLFMDQKYEDCWSMMFHACSVSYSIGLHIVGQYKTDEAKSNKNIYALASNTEDSDNSDKKSPDIFDGDISIENDDNADVSRFRLWYALKYYTSIICAIFGRPNPISVQVCMNNNDNGAIVPNKKLHILLKIGSGESLRLSNLMLIENYMINITFDDLMKLAAKFTKEIELLEKACKWFDDNTDETASDLSSSPSDADNSNTNNSNNSINSFMNRLGYDDFAKHPLAPTQLDVLSDTIILYINNAKLFEPFIKKFENNKDYNIIVASQINSLTKFLELSTLFVERFIKNYLEKHLYRNSSNGNTSSSSDEERAKNDQSILHRSQTNTTTNYGPVKIGRLLKTYYPFLNSLVCQGIIVIFTLLHSKSKEFVKNDESTLLNNSFLKTVEDNLNKFLNFESRMSTKFITTSRMWSSNMVYIINRVLNLIKLIYEKQEQIVPDKDHPLPQHLYNQQQQQQPLDQQLHHNHNHHHHHNHNYNHNQQQLHHNRQQQAQEHQQEQSLKDTGNKTNPQEQQGQEHNDFPITTSRGNLSYLLNPNPFGDPSQFEYLNGFHLNDPYWLSVPDDLPYYLGSQIEMDQFKNNQSKTSDSYQQE</sequence>
<comment type="subcellular location">
    <subcellularLocation>
        <location evidence="1">Nucleus</location>
    </subcellularLocation>
</comment>
<reference evidence="5 6" key="1">
    <citation type="journal article" date="2009" name="Nature">
        <title>Evolution of pathogenicity and sexual reproduction in eight Candida genomes.</title>
        <authorList>
            <person name="Butler G."/>
            <person name="Rasmussen M.D."/>
            <person name="Lin M.F."/>
            <person name="Santos M.A."/>
            <person name="Sakthikumar S."/>
            <person name="Munro C.A."/>
            <person name="Rheinbay E."/>
            <person name="Grabherr M."/>
            <person name="Forche A."/>
            <person name="Reedy J.L."/>
            <person name="Agrafioti I."/>
            <person name="Arnaud M.B."/>
            <person name="Bates S."/>
            <person name="Brown A.J."/>
            <person name="Brunke S."/>
            <person name="Costanzo M.C."/>
            <person name="Fitzpatrick D.A."/>
            <person name="de Groot P.W."/>
            <person name="Harris D."/>
            <person name="Hoyer L.L."/>
            <person name="Hube B."/>
            <person name="Klis F.M."/>
            <person name="Kodira C."/>
            <person name="Lennard N."/>
            <person name="Logue M.E."/>
            <person name="Martin R."/>
            <person name="Neiman A.M."/>
            <person name="Nikolaou E."/>
            <person name="Quail M.A."/>
            <person name="Quinn J."/>
            <person name="Santos M.C."/>
            <person name="Schmitzberger F.F."/>
            <person name="Sherlock G."/>
            <person name="Shah P."/>
            <person name="Silverstein K.A."/>
            <person name="Skrzypek M.S."/>
            <person name="Soll D."/>
            <person name="Staggs R."/>
            <person name="Stansfield I."/>
            <person name="Stumpf M.P."/>
            <person name="Sudbery P.E."/>
            <person name="Srikantha T."/>
            <person name="Zeng Q."/>
            <person name="Berman J."/>
            <person name="Berriman M."/>
            <person name="Heitman J."/>
            <person name="Gow N.A."/>
            <person name="Lorenz M.C."/>
            <person name="Birren B.W."/>
            <person name="Kellis M."/>
            <person name="Cuomo C.A."/>
        </authorList>
    </citation>
    <scope>NUCLEOTIDE SEQUENCE [LARGE SCALE GENOMIC DNA]</scope>
    <source>
        <strain evidence="6">ATCC MYA-3404 / T1</strain>
    </source>
</reference>
<feature type="compositionally biased region" description="Basic residues" evidence="3">
    <location>
        <begin position="1065"/>
        <end position="1077"/>
    </location>
</feature>
<dbReference type="Proteomes" id="UP000002037">
    <property type="component" value="Unassembled WGS sequence"/>
</dbReference>
<feature type="compositionally biased region" description="Polar residues" evidence="3">
    <location>
        <begin position="918"/>
        <end position="928"/>
    </location>
</feature>
<feature type="compositionally biased region" description="Basic and acidic residues" evidence="3">
    <location>
        <begin position="1096"/>
        <end position="1106"/>
    </location>
</feature>
<feature type="region of interest" description="Disordered" evidence="3">
    <location>
        <begin position="356"/>
        <end position="420"/>
    </location>
</feature>
<evidence type="ECO:0000256" key="2">
    <source>
        <dbReference type="ARBA" id="ARBA00023242"/>
    </source>
</evidence>
<dbReference type="PANTHER" id="PTHR31001">
    <property type="entry name" value="UNCHARACTERIZED TRANSCRIPTIONAL REGULATORY PROTEIN"/>
    <property type="match status" value="1"/>
</dbReference>
<name>C5M822_CANTT</name>
<feature type="compositionally biased region" description="Low complexity" evidence="3">
    <location>
        <begin position="1078"/>
        <end position="1095"/>
    </location>
</feature>